<accession>A0A1W1Z374</accession>
<proteinExistence type="predicted"/>
<evidence type="ECO:0000313" key="1">
    <source>
        <dbReference type="EMBL" id="SMC42834.1"/>
    </source>
</evidence>
<evidence type="ECO:0008006" key="3">
    <source>
        <dbReference type="Google" id="ProtNLM"/>
    </source>
</evidence>
<keyword evidence="2" id="KW-1185">Reference proteome</keyword>
<gene>
    <name evidence="1" type="ORF">SAMN05660703_1089</name>
</gene>
<reference evidence="1 2" key="1">
    <citation type="submission" date="2017-04" db="EMBL/GenBank/DDBJ databases">
        <authorList>
            <person name="Afonso C.L."/>
            <person name="Miller P.J."/>
            <person name="Scott M.A."/>
            <person name="Spackman E."/>
            <person name="Goraichik I."/>
            <person name="Dimitrov K.M."/>
            <person name="Suarez D.L."/>
            <person name="Swayne D.E."/>
        </authorList>
    </citation>
    <scope>NUCLEOTIDE SEQUENCE [LARGE SCALE GENOMIC DNA]</scope>
    <source>
        <strain evidence="1 2">DSM 21164</strain>
    </source>
</reference>
<protein>
    <recommendedName>
        <fullName evidence="3">Lipoprotein</fullName>
    </recommendedName>
</protein>
<organism evidence="1 2">
    <name type="scientific">Cellulophaga tyrosinoxydans</name>
    <dbReference type="NCBI Taxonomy" id="504486"/>
    <lineage>
        <taxon>Bacteria</taxon>
        <taxon>Pseudomonadati</taxon>
        <taxon>Bacteroidota</taxon>
        <taxon>Flavobacteriia</taxon>
        <taxon>Flavobacteriales</taxon>
        <taxon>Flavobacteriaceae</taxon>
        <taxon>Cellulophaga</taxon>
    </lineage>
</organism>
<dbReference type="PROSITE" id="PS51257">
    <property type="entry name" value="PROKAR_LIPOPROTEIN"/>
    <property type="match status" value="1"/>
</dbReference>
<evidence type="ECO:0000313" key="2">
    <source>
        <dbReference type="Proteomes" id="UP000192360"/>
    </source>
</evidence>
<dbReference type="EMBL" id="FWXO01000001">
    <property type="protein sequence ID" value="SMC42834.1"/>
    <property type="molecule type" value="Genomic_DNA"/>
</dbReference>
<name>A0A1W1Z374_9FLAO</name>
<dbReference type="OrthoDB" id="3078827at2"/>
<dbReference type="Proteomes" id="UP000192360">
    <property type="component" value="Unassembled WGS sequence"/>
</dbReference>
<dbReference type="AlphaFoldDB" id="A0A1W1Z374"/>
<dbReference type="STRING" id="504486.SAMN05660703_1089"/>
<dbReference type="RefSeq" id="WP_084060363.1">
    <property type="nucleotide sequence ID" value="NZ_FWXO01000001.1"/>
</dbReference>
<sequence length="661" mass="73134">MKTNHYFKLATLILLFIFIGCQKENIFSIDEKEYFNNQGTGIQVESISNDTIENYLSKSNILTVLNITEKTDSNKKASIKDKNGNNIVYELDYENAVQTINGEYKTITIPISEIGVASNGRFENLILEHQKDTIKRSYINSYLVEKIHKNTHGGSFFMDGLVFSREIYNIDELLSNSLTKNGETCISYKIYNCDWGDKGTHPAGSSCHAEGHAYAVTRTFCYSLFDGGENSGGFISNPFWGSGAGGQNILTSDTSGASSSTSFVMTPSLPKNFTTSLDYITEHIDLTRDQHNWLTEALEEDPVLGFQLSNFITQNNTPEGREFANETINVLKNGTLKEKTLAKALLNNNINLAINILLDGASYNNAQCFPDCGGDMVFDAPVDLTASIFIGALDGYYNLFLTTSIFYNYFEDGKKQQGQLIASILKKSGISIPDDIDHSILSEMFKIRSRNLELIIEPANQDFLDTLGDLSISLLDVMSLVSPGSSSSAYLFAKTGGNITIKAVADYLKIISVTSSKVDGIINSLSSTAKYSLDGTGTFRNVGGHHPLAKIAFELDKFYNFRNAFSVSANKLQEVWKSANPNKIAPIVHDKITGYQISLYKEFGRTGERLSLEKMAEIEIEAMVRAGIPKVIAEGWVIKALQDLKTQDVKLIPHIPWVGKN</sequence>